<protein>
    <submittedName>
        <fullName evidence="4">DUF2510 domain-containing protein</fullName>
    </submittedName>
</protein>
<gene>
    <name evidence="4" type="ORF">FJ657_00240</name>
</gene>
<dbReference type="InterPro" id="IPR036259">
    <property type="entry name" value="MFS_trans_sf"/>
</dbReference>
<feature type="transmembrane region" description="Helical" evidence="2">
    <location>
        <begin position="29"/>
        <end position="50"/>
    </location>
</feature>
<accession>A0A506Y7G9</accession>
<evidence type="ECO:0000259" key="3">
    <source>
        <dbReference type="Pfam" id="PF10708"/>
    </source>
</evidence>
<evidence type="ECO:0000313" key="5">
    <source>
        <dbReference type="Proteomes" id="UP000316252"/>
    </source>
</evidence>
<feature type="compositionally biased region" description="Low complexity" evidence="1">
    <location>
        <begin position="190"/>
        <end position="208"/>
    </location>
</feature>
<evidence type="ECO:0000256" key="1">
    <source>
        <dbReference type="SAM" id="MobiDB-lite"/>
    </source>
</evidence>
<dbReference type="AlphaFoldDB" id="A0A506Y7G9"/>
<evidence type="ECO:0000313" key="4">
    <source>
        <dbReference type="EMBL" id="TPW77177.1"/>
    </source>
</evidence>
<organism evidence="4 5">
    <name type="scientific">Schumannella soli</name>
    <dbReference type="NCBI Taxonomy" id="2590779"/>
    <lineage>
        <taxon>Bacteria</taxon>
        <taxon>Bacillati</taxon>
        <taxon>Actinomycetota</taxon>
        <taxon>Actinomycetes</taxon>
        <taxon>Micrococcales</taxon>
        <taxon>Microbacteriaceae</taxon>
        <taxon>Schumannella</taxon>
    </lineage>
</organism>
<keyword evidence="2" id="KW-1133">Transmembrane helix</keyword>
<feature type="transmembrane region" description="Helical" evidence="2">
    <location>
        <begin position="94"/>
        <end position="115"/>
    </location>
</feature>
<feature type="transmembrane region" description="Helical" evidence="2">
    <location>
        <begin position="261"/>
        <end position="278"/>
    </location>
</feature>
<evidence type="ECO:0000256" key="2">
    <source>
        <dbReference type="SAM" id="Phobius"/>
    </source>
</evidence>
<reference evidence="4 5" key="1">
    <citation type="submission" date="2019-06" db="EMBL/GenBank/DDBJ databases">
        <authorList>
            <person name="Li F."/>
        </authorList>
    </citation>
    <scope>NUCLEOTIDE SEQUENCE [LARGE SCALE GENOMIC DNA]</scope>
    <source>
        <strain evidence="4 5">10F1D-1</strain>
    </source>
</reference>
<feature type="region of interest" description="Disordered" evidence="1">
    <location>
        <begin position="187"/>
        <end position="208"/>
    </location>
</feature>
<dbReference type="SUPFAM" id="SSF103473">
    <property type="entry name" value="MFS general substrate transporter"/>
    <property type="match status" value="1"/>
</dbReference>
<dbReference type="Proteomes" id="UP000316252">
    <property type="component" value="Unassembled WGS sequence"/>
</dbReference>
<feature type="transmembrane region" description="Helical" evidence="2">
    <location>
        <begin position="62"/>
        <end position="88"/>
    </location>
</feature>
<keyword evidence="2" id="KW-0472">Membrane</keyword>
<feature type="region of interest" description="Disordered" evidence="1">
    <location>
        <begin position="118"/>
        <end position="140"/>
    </location>
</feature>
<sequence>MPSIVLVVGIAIALAGFVSLPFDLGLPLFVVANAALGLGLGLAMVGYTVGPTLLVSKREQGGLAGLTASTTALTFVITPTLGTALYGVWGPLPIVVGIAVLVLVLVFLLVHPAFAPRRAPSGRRRRSGDTTTPARVPRDRGLAGIPALSYIRRMTISNPYAPLPSAPGWYPDGQGGQRHWDGAQWTAHSPAAPQPQYATPQPQYATPQPQYGTPHYAAQPGYGAQPMVIQRHGMATAALVLGICGFVLMGIPFFIGIFLGGPLDIVAVILGIVALTRLNQKQGVGKVPAIFGIVLGGVSLLSVFVGAGWIW</sequence>
<feature type="domain" description="DUF2510" evidence="3">
    <location>
        <begin position="167"/>
        <end position="196"/>
    </location>
</feature>
<feature type="transmembrane region" description="Helical" evidence="2">
    <location>
        <begin position="290"/>
        <end position="310"/>
    </location>
</feature>
<dbReference type="EMBL" id="VHQG01000001">
    <property type="protein sequence ID" value="TPW77177.1"/>
    <property type="molecule type" value="Genomic_DNA"/>
</dbReference>
<comment type="caution">
    <text evidence="4">The sequence shown here is derived from an EMBL/GenBank/DDBJ whole genome shotgun (WGS) entry which is preliminary data.</text>
</comment>
<name>A0A506Y7G9_9MICO</name>
<keyword evidence="5" id="KW-1185">Reference proteome</keyword>
<keyword evidence="2" id="KW-0812">Transmembrane</keyword>
<feature type="transmembrane region" description="Helical" evidence="2">
    <location>
        <begin position="235"/>
        <end position="255"/>
    </location>
</feature>
<proteinExistence type="predicted"/>
<dbReference type="InterPro" id="IPR018929">
    <property type="entry name" value="DUF2510"/>
</dbReference>
<dbReference type="OrthoDB" id="9793283at2"/>
<dbReference type="Pfam" id="PF10708">
    <property type="entry name" value="DUF2510"/>
    <property type="match status" value="1"/>
</dbReference>
<dbReference type="RefSeq" id="WP_141161705.1">
    <property type="nucleotide sequence ID" value="NZ_VHQG01000001.1"/>
</dbReference>